<dbReference type="AlphaFoldDB" id="A0A3N6MJ05"/>
<feature type="compositionally biased region" description="Acidic residues" evidence="1">
    <location>
        <begin position="43"/>
        <end position="59"/>
    </location>
</feature>
<evidence type="ECO:0000313" key="2">
    <source>
        <dbReference type="EMBL" id="RQG94076.1"/>
    </source>
</evidence>
<dbReference type="RefSeq" id="WP_124196128.1">
    <property type="nucleotide sequence ID" value="NZ_REGA01000011.1"/>
</dbReference>
<evidence type="ECO:0000313" key="3">
    <source>
        <dbReference type="Proteomes" id="UP000282323"/>
    </source>
</evidence>
<comment type="caution">
    <text evidence="2">The sequence shown here is derived from an EMBL/GenBank/DDBJ whole genome shotgun (WGS) entry which is preliminary data.</text>
</comment>
<proteinExistence type="predicted"/>
<organism evidence="2 3">
    <name type="scientific">Natrarchaeobius chitinivorans</name>
    <dbReference type="NCBI Taxonomy" id="1679083"/>
    <lineage>
        <taxon>Archaea</taxon>
        <taxon>Methanobacteriati</taxon>
        <taxon>Methanobacteriota</taxon>
        <taxon>Stenosarchaea group</taxon>
        <taxon>Halobacteria</taxon>
        <taxon>Halobacteriales</taxon>
        <taxon>Natrialbaceae</taxon>
        <taxon>Natrarchaeobius</taxon>
    </lineage>
</organism>
<name>A0A3N6MJ05_NATCH</name>
<dbReference type="Pfam" id="PF26259">
    <property type="entry name" value="DUF8063"/>
    <property type="match status" value="1"/>
</dbReference>
<dbReference type="Proteomes" id="UP000282323">
    <property type="component" value="Unassembled WGS sequence"/>
</dbReference>
<keyword evidence="3" id="KW-1185">Reference proteome</keyword>
<gene>
    <name evidence="2" type="ORF">EA473_13500</name>
</gene>
<sequence>MVVAVVLAMGMGSMAAATAIADDGTETNETDAGVVDQIRGLLEDDQEGRDDPESDEDNANDSSNLHSILERTDAENASYQQVETVESWATDDQRDELTDDEREELEAWLAAAPDPDDRIPDDYVREIDSETYITDWEFTDGQFVVHIFALEPTTITMAESADWEEGSGEYRTMVEDVDEGNNTVYVNTFAGENDGVALSFATPLSMEEQRGPYISTGTQGEQDPFRHFGGTSGLFSGVVMTTGLAALGAVIVVRGEESGVVQA</sequence>
<accession>A0A3N6MJ05</accession>
<dbReference type="InterPro" id="IPR058376">
    <property type="entry name" value="DUF8063"/>
</dbReference>
<feature type="region of interest" description="Disordered" evidence="1">
    <location>
        <begin position="43"/>
        <end position="63"/>
    </location>
</feature>
<protein>
    <submittedName>
        <fullName evidence="2">Uncharacterized protein</fullName>
    </submittedName>
</protein>
<reference evidence="2 3" key="1">
    <citation type="submission" date="2018-10" db="EMBL/GenBank/DDBJ databases">
        <title>Natrarchaeobius chitinivorans gen. nov., sp. nov., and Natrarchaeobius haloalkaliphilus sp. nov., alkaliphilic, chitin-utilizing haloarchaea from hypersaline alkaline lakes.</title>
        <authorList>
            <person name="Sorokin D.Y."/>
            <person name="Elcheninov A.G."/>
            <person name="Kostrikina N.A."/>
            <person name="Bale N.J."/>
            <person name="Sinninghe Damste J.S."/>
            <person name="Khijniak T.V."/>
            <person name="Kublanov I.V."/>
            <person name="Toshchakov S.V."/>
        </authorList>
    </citation>
    <scope>NUCLEOTIDE SEQUENCE [LARGE SCALE GENOMIC DNA]</scope>
    <source>
        <strain evidence="2 3">AArcht4T</strain>
    </source>
</reference>
<dbReference type="EMBL" id="REGA01000011">
    <property type="protein sequence ID" value="RQG94076.1"/>
    <property type="molecule type" value="Genomic_DNA"/>
</dbReference>
<evidence type="ECO:0000256" key="1">
    <source>
        <dbReference type="SAM" id="MobiDB-lite"/>
    </source>
</evidence>
<dbReference type="OrthoDB" id="269681at2157"/>